<feature type="chain" id="PRO_5046046850" evidence="1">
    <location>
        <begin position="22"/>
        <end position="131"/>
    </location>
</feature>
<keyword evidence="3" id="KW-1185">Reference proteome</keyword>
<dbReference type="Proteomes" id="UP001596516">
    <property type="component" value="Unassembled WGS sequence"/>
</dbReference>
<evidence type="ECO:0000313" key="3">
    <source>
        <dbReference type="Proteomes" id="UP001596516"/>
    </source>
</evidence>
<proteinExistence type="predicted"/>
<comment type="caution">
    <text evidence="2">The sequence shown here is derived from an EMBL/GenBank/DDBJ whole genome shotgun (WGS) entry which is preliminary data.</text>
</comment>
<evidence type="ECO:0000313" key="2">
    <source>
        <dbReference type="EMBL" id="MFC7704778.1"/>
    </source>
</evidence>
<gene>
    <name evidence="2" type="ORF">ACFQXB_11290</name>
</gene>
<dbReference type="EMBL" id="JBHTFQ010000005">
    <property type="protein sequence ID" value="MFC7704778.1"/>
    <property type="molecule type" value="Genomic_DNA"/>
</dbReference>
<evidence type="ECO:0000256" key="1">
    <source>
        <dbReference type="SAM" id="SignalP"/>
    </source>
</evidence>
<dbReference type="PROSITE" id="PS51257">
    <property type="entry name" value="PROKAR_LIPOPROTEIN"/>
    <property type="match status" value="1"/>
</dbReference>
<feature type="signal peptide" evidence="1">
    <location>
        <begin position="1"/>
        <end position="21"/>
    </location>
</feature>
<name>A0ABW2UP26_9RHOB</name>
<sequence length="131" mass="13559">MLKVAAGMAICFAASCGGATAGALQIDCVLPPGQEASFAPLCARLTDLARARVLPGETAEPGQLVLSVTDLRPGPIRARLAWRSADGQAGEGPEIELAIMDHDGLPEDSLAGLARALLDLSDIPFLTPRQE</sequence>
<organism evidence="2 3">
    <name type="scientific">Plastorhodobacter daqingensis</name>
    <dbReference type="NCBI Taxonomy" id="1387281"/>
    <lineage>
        <taxon>Bacteria</taxon>
        <taxon>Pseudomonadati</taxon>
        <taxon>Pseudomonadota</taxon>
        <taxon>Alphaproteobacteria</taxon>
        <taxon>Rhodobacterales</taxon>
        <taxon>Paracoccaceae</taxon>
        <taxon>Plastorhodobacter</taxon>
    </lineage>
</organism>
<accession>A0ABW2UP26</accession>
<dbReference type="RefSeq" id="WP_377403442.1">
    <property type="nucleotide sequence ID" value="NZ_JBHTFQ010000005.1"/>
</dbReference>
<reference evidence="3" key="1">
    <citation type="journal article" date="2019" name="Int. J. Syst. Evol. Microbiol.">
        <title>The Global Catalogue of Microorganisms (GCM) 10K type strain sequencing project: providing services to taxonomists for standard genome sequencing and annotation.</title>
        <authorList>
            <consortium name="The Broad Institute Genomics Platform"/>
            <consortium name="The Broad Institute Genome Sequencing Center for Infectious Disease"/>
            <person name="Wu L."/>
            <person name="Ma J."/>
        </authorList>
    </citation>
    <scope>NUCLEOTIDE SEQUENCE [LARGE SCALE GENOMIC DNA]</scope>
    <source>
        <strain evidence="3">CGMCC 1.12750</strain>
    </source>
</reference>
<keyword evidence="1" id="KW-0732">Signal</keyword>
<protein>
    <submittedName>
        <fullName evidence="2">Uncharacterized protein</fullName>
    </submittedName>
</protein>